<evidence type="ECO:0000313" key="2">
    <source>
        <dbReference type="EMBL" id="MBB3733877.1"/>
    </source>
</evidence>
<protein>
    <recommendedName>
        <fullName evidence="4">Secreted protein</fullName>
    </recommendedName>
</protein>
<dbReference type="AlphaFoldDB" id="A0A7W5VSV4"/>
<reference evidence="2 3" key="1">
    <citation type="submission" date="2020-08" db="EMBL/GenBank/DDBJ databases">
        <title>Sequencing the genomes of 1000 actinobacteria strains.</title>
        <authorList>
            <person name="Klenk H.-P."/>
        </authorList>
    </citation>
    <scope>NUCLEOTIDE SEQUENCE [LARGE SCALE GENOMIC DNA]</scope>
    <source>
        <strain evidence="2 3">DSM 44320</strain>
    </source>
</reference>
<feature type="signal peptide" evidence="1">
    <location>
        <begin position="1"/>
        <end position="27"/>
    </location>
</feature>
<dbReference type="Proteomes" id="UP000579945">
    <property type="component" value="Unassembled WGS sequence"/>
</dbReference>
<keyword evidence="1" id="KW-0732">Signal</keyword>
<evidence type="ECO:0008006" key="4">
    <source>
        <dbReference type="Google" id="ProtNLM"/>
    </source>
</evidence>
<evidence type="ECO:0000256" key="1">
    <source>
        <dbReference type="SAM" id="SignalP"/>
    </source>
</evidence>
<comment type="caution">
    <text evidence="2">The sequence shown here is derived from an EMBL/GenBank/DDBJ whole genome shotgun (WGS) entry which is preliminary data.</text>
</comment>
<dbReference type="EMBL" id="JACIBV010000003">
    <property type="protein sequence ID" value="MBB3733877.1"/>
    <property type="molecule type" value="Genomic_DNA"/>
</dbReference>
<proteinExistence type="predicted"/>
<dbReference type="GeneID" id="95395793"/>
<keyword evidence="3" id="KW-1185">Reference proteome</keyword>
<organism evidence="2 3">
    <name type="scientific">Nonomuraea dietziae</name>
    <dbReference type="NCBI Taxonomy" id="65515"/>
    <lineage>
        <taxon>Bacteria</taxon>
        <taxon>Bacillati</taxon>
        <taxon>Actinomycetota</taxon>
        <taxon>Actinomycetes</taxon>
        <taxon>Streptosporangiales</taxon>
        <taxon>Streptosporangiaceae</taxon>
        <taxon>Nonomuraea</taxon>
    </lineage>
</organism>
<sequence length="137" mass="15403">MRVHKLLTLAAAAALVTTMLPATPTAAQGSATNLKTQFLSALPWWDPVSCVERRIYLDTGSYTWDQVMDDRTHHVRTISLEADTYTWKDCLAPQNTFYVQITTLDPDNPAWQTAVGYGTWDLTDSKIHTWGSRLTQS</sequence>
<name>A0A7W5VSV4_9ACTN</name>
<accession>A0A7W5VSV4</accession>
<dbReference type="RefSeq" id="WP_183662648.1">
    <property type="nucleotide sequence ID" value="NZ_JACIBV010000003.1"/>
</dbReference>
<evidence type="ECO:0000313" key="3">
    <source>
        <dbReference type="Proteomes" id="UP000579945"/>
    </source>
</evidence>
<feature type="chain" id="PRO_5038371647" description="Secreted protein" evidence="1">
    <location>
        <begin position="28"/>
        <end position="137"/>
    </location>
</feature>
<gene>
    <name evidence="2" type="ORF">FHR33_009830</name>
</gene>